<name>A0A564ZFG6_HYMDI</name>
<dbReference type="AlphaFoldDB" id="A0A564ZFG6"/>
<protein>
    <recommendedName>
        <fullName evidence="1">DUF5727 domain-containing protein</fullName>
    </recommendedName>
</protein>
<feature type="domain" description="DUF5727" evidence="1">
    <location>
        <begin position="6"/>
        <end position="137"/>
    </location>
</feature>
<dbReference type="InterPro" id="IPR043785">
    <property type="entry name" value="DUF5727"/>
</dbReference>
<dbReference type="Pfam" id="PF18997">
    <property type="entry name" value="DUF5727"/>
    <property type="match status" value="1"/>
</dbReference>
<proteinExistence type="predicted"/>
<reference evidence="2 3" key="1">
    <citation type="submission" date="2019-07" db="EMBL/GenBank/DDBJ databases">
        <authorList>
            <person name="Jastrzebski P J."/>
            <person name="Paukszto L."/>
            <person name="Jastrzebski P J."/>
        </authorList>
    </citation>
    <scope>NUCLEOTIDE SEQUENCE [LARGE SCALE GENOMIC DNA]</scope>
    <source>
        <strain evidence="2 3">WMS-il1</strain>
    </source>
</reference>
<gene>
    <name evidence="2" type="ORF">WMSIL1_LOCUS14970</name>
</gene>
<organism evidence="2 3">
    <name type="scientific">Hymenolepis diminuta</name>
    <name type="common">Rat tapeworm</name>
    <dbReference type="NCBI Taxonomy" id="6216"/>
    <lineage>
        <taxon>Eukaryota</taxon>
        <taxon>Metazoa</taxon>
        <taxon>Spiralia</taxon>
        <taxon>Lophotrochozoa</taxon>
        <taxon>Platyhelminthes</taxon>
        <taxon>Cestoda</taxon>
        <taxon>Eucestoda</taxon>
        <taxon>Cyclophyllidea</taxon>
        <taxon>Hymenolepididae</taxon>
        <taxon>Hymenolepis</taxon>
    </lineage>
</organism>
<evidence type="ECO:0000313" key="3">
    <source>
        <dbReference type="Proteomes" id="UP000321570"/>
    </source>
</evidence>
<sequence>GSKTEIYTIYFAKDCKFPTPKNGDIIVEKSIPLYRFLSGKREENVIFAMKGTTFSMARLYKDNLPICEWWHSGQNFGKCGNLTVDKENDQIIYNATFSKTANKKYETYMLKTLFTFVSVTLDWDNVGEAPEVKACADHRIDEPILPLKCRCKK</sequence>
<feature type="non-terminal residue" evidence="2">
    <location>
        <position position="1"/>
    </location>
</feature>
<dbReference type="Proteomes" id="UP000321570">
    <property type="component" value="Unassembled WGS sequence"/>
</dbReference>
<keyword evidence="3" id="KW-1185">Reference proteome</keyword>
<accession>A0A564ZFG6</accession>
<dbReference type="EMBL" id="CABIJS010000719">
    <property type="protein sequence ID" value="VUZ57803.1"/>
    <property type="molecule type" value="Genomic_DNA"/>
</dbReference>
<evidence type="ECO:0000313" key="2">
    <source>
        <dbReference type="EMBL" id="VUZ57803.1"/>
    </source>
</evidence>
<evidence type="ECO:0000259" key="1">
    <source>
        <dbReference type="Pfam" id="PF18997"/>
    </source>
</evidence>